<evidence type="ECO:0000313" key="3">
    <source>
        <dbReference type="Proteomes" id="UP000190037"/>
    </source>
</evidence>
<gene>
    <name evidence="2" type="ORF">B4N89_09335</name>
</gene>
<keyword evidence="1" id="KW-0472">Membrane</keyword>
<dbReference type="AlphaFoldDB" id="A0A1T3NWD7"/>
<keyword evidence="3" id="KW-1185">Reference proteome</keyword>
<feature type="transmembrane region" description="Helical" evidence="1">
    <location>
        <begin position="36"/>
        <end position="57"/>
    </location>
</feature>
<feature type="transmembrane region" description="Helical" evidence="1">
    <location>
        <begin position="101"/>
        <end position="120"/>
    </location>
</feature>
<evidence type="ECO:0000313" key="2">
    <source>
        <dbReference type="EMBL" id="OPC81128.1"/>
    </source>
</evidence>
<protein>
    <recommendedName>
        <fullName evidence="4">ATP synthase I</fullName>
    </recommendedName>
</protein>
<feature type="transmembrane region" description="Helical" evidence="1">
    <location>
        <begin position="69"/>
        <end position="89"/>
    </location>
</feature>
<organism evidence="2 3">
    <name type="scientific">Embleya scabrispora</name>
    <dbReference type="NCBI Taxonomy" id="159449"/>
    <lineage>
        <taxon>Bacteria</taxon>
        <taxon>Bacillati</taxon>
        <taxon>Actinomycetota</taxon>
        <taxon>Actinomycetes</taxon>
        <taxon>Kitasatosporales</taxon>
        <taxon>Streptomycetaceae</taxon>
        <taxon>Embleya</taxon>
    </lineage>
</organism>
<accession>A0A1T3NWD7</accession>
<evidence type="ECO:0000256" key="1">
    <source>
        <dbReference type="SAM" id="Phobius"/>
    </source>
</evidence>
<dbReference type="OrthoDB" id="3542908at2"/>
<reference evidence="2 3" key="1">
    <citation type="submission" date="2017-03" db="EMBL/GenBank/DDBJ databases">
        <title>Draft genome sequence of Streptomyces scabrisporus NF3, endophyte isolated from Amphipterygium adstringens.</title>
        <authorList>
            <person name="Vazquez M."/>
            <person name="Ceapa C.D."/>
            <person name="Rodriguez Luna D."/>
            <person name="Sanchez Esquivel S."/>
        </authorList>
    </citation>
    <scope>NUCLEOTIDE SEQUENCE [LARGE SCALE GENOMIC DNA]</scope>
    <source>
        <strain evidence="2 3">NF3</strain>
    </source>
</reference>
<dbReference type="Proteomes" id="UP000190037">
    <property type="component" value="Unassembled WGS sequence"/>
</dbReference>
<evidence type="ECO:0008006" key="4">
    <source>
        <dbReference type="Google" id="ProtNLM"/>
    </source>
</evidence>
<proteinExistence type="predicted"/>
<comment type="caution">
    <text evidence="2">The sequence shown here is derived from an EMBL/GenBank/DDBJ whole genome shotgun (WGS) entry which is preliminary data.</text>
</comment>
<dbReference type="EMBL" id="MWQN01000001">
    <property type="protein sequence ID" value="OPC81128.1"/>
    <property type="molecule type" value="Genomic_DNA"/>
</dbReference>
<name>A0A1T3NWD7_9ACTN</name>
<dbReference type="eggNOG" id="ENOG5032DKN">
    <property type="taxonomic scope" value="Bacteria"/>
</dbReference>
<keyword evidence="1" id="KW-1133">Transmembrane helix</keyword>
<feature type="transmembrane region" description="Helical" evidence="1">
    <location>
        <begin position="12"/>
        <end position="30"/>
    </location>
</feature>
<dbReference type="STRING" id="159449.B4N89_09335"/>
<keyword evidence="1" id="KW-0812">Transmembrane</keyword>
<sequence>MQANDVRLLRGSVVPTTAAGVIAAVAALLAAGGKGLLGAVFATVVVLAFFVIGQVAIGRISRDNPMMMMNMALFTYIVQILLLGLVLFLFKDTEAFDTKVFGLTILGATLVWVASQVWVFTRLKIAYVEPDGER</sequence>